<reference evidence="1 2" key="1">
    <citation type="journal article" date="2018" name="Nat. Ecol. Evol.">
        <title>Pezizomycetes genomes reveal the molecular basis of ectomycorrhizal truffle lifestyle.</title>
        <authorList>
            <person name="Murat C."/>
            <person name="Payen T."/>
            <person name="Noel B."/>
            <person name="Kuo A."/>
            <person name="Morin E."/>
            <person name="Chen J."/>
            <person name="Kohler A."/>
            <person name="Krizsan K."/>
            <person name="Balestrini R."/>
            <person name="Da Silva C."/>
            <person name="Montanini B."/>
            <person name="Hainaut M."/>
            <person name="Levati E."/>
            <person name="Barry K.W."/>
            <person name="Belfiori B."/>
            <person name="Cichocki N."/>
            <person name="Clum A."/>
            <person name="Dockter R.B."/>
            <person name="Fauchery L."/>
            <person name="Guy J."/>
            <person name="Iotti M."/>
            <person name="Le Tacon F."/>
            <person name="Lindquist E.A."/>
            <person name="Lipzen A."/>
            <person name="Malagnac F."/>
            <person name="Mello A."/>
            <person name="Molinier V."/>
            <person name="Miyauchi S."/>
            <person name="Poulain J."/>
            <person name="Riccioni C."/>
            <person name="Rubini A."/>
            <person name="Sitrit Y."/>
            <person name="Splivallo R."/>
            <person name="Traeger S."/>
            <person name="Wang M."/>
            <person name="Zifcakova L."/>
            <person name="Wipf D."/>
            <person name="Zambonelli A."/>
            <person name="Paolocci F."/>
            <person name="Nowrousian M."/>
            <person name="Ottonello S."/>
            <person name="Baldrian P."/>
            <person name="Spatafora J.W."/>
            <person name="Henrissat B."/>
            <person name="Nagy L.G."/>
            <person name="Aury J.M."/>
            <person name="Wincker P."/>
            <person name="Grigoriev I.V."/>
            <person name="Bonfante P."/>
            <person name="Martin F.M."/>
        </authorList>
    </citation>
    <scope>NUCLEOTIDE SEQUENCE [LARGE SCALE GENOMIC DNA]</scope>
    <source>
        <strain evidence="1 2">ATCC MYA-4762</strain>
    </source>
</reference>
<protein>
    <submittedName>
        <fullName evidence="1">Uncharacterized protein</fullName>
    </submittedName>
</protein>
<dbReference type="EMBL" id="ML121556">
    <property type="protein sequence ID" value="RPB21831.1"/>
    <property type="molecule type" value="Genomic_DNA"/>
</dbReference>
<organism evidence="1 2">
    <name type="scientific">Terfezia boudieri ATCC MYA-4762</name>
    <dbReference type="NCBI Taxonomy" id="1051890"/>
    <lineage>
        <taxon>Eukaryota</taxon>
        <taxon>Fungi</taxon>
        <taxon>Dikarya</taxon>
        <taxon>Ascomycota</taxon>
        <taxon>Pezizomycotina</taxon>
        <taxon>Pezizomycetes</taxon>
        <taxon>Pezizales</taxon>
        <taxon>Pezizaceae</taxon>
        <taxon>Terfezia</taxon>
    </lineage>
</organism>
<keyword evidence="2" id="KW-1185">Reference proteome</keyword>
<gene>
    <name evidence="1" type="ORF">L211DRAFT_851063</name>
</gene>
<dbReference type="InParanoid" id="A0A3N4LMB7"/>
<evidence type="ECO:0000313" key="1">
    <source>
        <dbReference type="EMBL" id="RPB21831.1"/>
    </source>
</evidence>
<proteinExistence type="predicted"/>
<dbReference type="AlphaFoldDB" id="A0A3N4LMB7"/>
<accession>A0A3N4LMB7</accession>
<evidence type="ECO:0000313" key="2">
    <source>
        <dbReference type="Proteomes" id="UP000267821"/>
    </source>
</evidence>
<dbReference type="Proteomes" id="UP000267821">
    <property type="component" value="Unassembled WGS sequence"/>
</dbReference>
<sequence length="163" mass="18576">MFKAAIIDATYSPDAPSAAHQATTLTLSENNLPTNLLQNELTTGHAEWGWATVWWWNGSPRGYIWPWDSNWQTKFGEKARKELKVSRIYVKVTTARVCFFSSPSGTDLKHFTFGKLNFAKYYLEQNGPRHRKFRRVSMGSPSPQTADYYILAVSSEYASSALR</sequence>
<name>A0A3N4LMB7_9PEZI</name>